<reference evidence="3" key="2">
    <citation type="submission" date="2020-09" db="EMBL/GenBank/DDBJ databases">
        <authorList>
            <person name="Sun Q."/>
            <person name="Ohkuma M."/>
        </authorList>
    </citation>
    <scope>NUCLEOTIDE SEQUENCE</scope>
    <source>
        <strain evidence="3">JCM 13064</strain>
    </source>
</reference>
<evidence type="ECO:0000313" key="3">
    <source>
        <dbReference type="EMBL" id="GGK62082.1"/>
    </source>
</evidence>
<feature type="compositionally biased region" description="Low complexity" evidence="2">
    <location>
        <begin position="14"/>
        <end position="23"/>
    </location>
</feature>
<evidence type="ECO:0000313" key="4">
    <source>
        <dbReference type="Proteomes" id="UP000645217"/>
    </source>
</evidence>
<dbReference type="EMBL" id="BMNT01000001">
    <property type="protein sequence ID" value="GGK62082.1"/>
    <property type="molecule type" value="Genomic_DNA"/>
</dbReference>
<protein>
    <submittedName>
        <fullName evidence="3">Uncharacterized protein</fullName>
    </submittedName>
</protein>
<gene>
    <name evidence="3" type="ORF">GCM10007964_01560</name>
</gene>
<dbReference type="RefSeq" id="WP_189160953.1">
    <property type="nucleotide sequence ID" value="NZ_BMNT01000001.1"/>
</dbReference>
<organism evidence="3 4">
    <name type="scientific">Sphaerisporangium melleum</name>
    <dbReference type="NCBI Taxonomy" id="321316"/>
    <lineage>
        <taxon>Bacteria</taxon>
        <taxon>Bacillati</taxon>
        <taxon>Actinomycetota</taxon>
        <taxon>Actinomycetes</taxon>
        <taxon>Streptosporangiales</taxon>
        <taxon>Streptosporangiaceae</taxon>
        <taxon>Sphaerisporangium</taxon>
    </lineage>
</organism>
<dbReference type="AlphaFoldDB" id="A0A917QP87"/>
<feature type="coiled-coil region" evidence="1">
    <location>
        <begin position="83"/>
        <end position="110"/>
    </location>
</feature>
<comment type="caution">
    <text evidence="3">The sequence shown here is derived from an EMBL/GenBank/DDBJ whole genome shotgun (WGS) entry which is preliminary data.</text>
</comment>
<dbReference type="Proteomes" id="UP000645217">
    <property type="component" value="Unassembled WGS sequence"/>
</dbReference>
<evidence type="ECO:0000256" key="2">
    <source>
        <dbReference type="SAM" id="MobiDB-lite"/>
    </source>
</evidence>
<evidence type="ECO:0000256" key="1">
    <source>
        <dbReference type="SAM" id="Coils"/>
    </source>
</evidence>
<sequence length="213" mass="23254">MRDRGNSKGNQPYPNQAPVQSAPAPAPVPVFPSEHARKSFETRQNQHYRAVIADASRQAGTAVGLGRQIDSLSQANQQDADSIAAAEQSIREMRVAIDQRNQEIARLADEKGLNERMAQNNRDDAEATARLLEMHGCPRPTVDVLVAPVAEQTPTGDPGALPCRCGDLMRLDLERNQYIHDIPGGGWELAGESCKRRRQDTLTMPPVDDVAVG</sequence>
<reference evidence="3" key="1">
    <citation type="journal article" date="2014" name="Int. J. Syst. Evol. Microbiol.">
        <title>Complete genome sequence of Corynebacterium casei LMG S-19264T (=DSM 44701T), isolated from a smear-ripened cheese.</title>
        <authorList>
            <consortium name="US DOE Joint Genome Institute (JGI-PGF)"/>
            <person name="Walter F."/>
            <person name="Albersmeier A."/>
            <person name="Kalinowski J."/>
            <person name="Ruckert C."/>
        </authorList>
    </citation>
    <scope>NUCLEOTIDE SEQUENCE</scope>
    <source>
        <strain evidence="3">JCM 13064</strain>
    </source>
</reference>
<name>A0A917QP87_9ACTN</name>
<feature type="region of interest" description="Disordered" evidence="2">
    <location>
        <begin position="1"/>
        <end position="43"/>
    </location>
</feature>
<accession>A0A917QP87</accession>
<proteinExistence type="predicted"/>
<keyword evidence="1" id="KW-0175">Coiled coil</keyword>
<keyword evidence="4" id="KW-1185">Reference proteome</keyword>